<dbReference type="Proteomes" id="UP001342826">
    <property type="component" value="Unassembled WGS sequence"/>
</dbReference>
<accession>A0ABU6NU07</accession>
<evidence type="ECO:0000256" key="6">
    <source>
        <dbReference type="ARBA" id="ARBA00023136"/>
    </source>
</evidence>
<dbReference type="InterPro" id="IPR050638">
    <property type="entry name" value="AA-Vitamin_Transporters"/>
</dbReference>
<evidence type="ECO:0000256" key="3">
    <source>
        <dbReference type="ARBA" id="ARBA00022475"/>
    </source>
</evidence>
<feature type="domain" description="EamA" evidence="8">
    <location>
        <begin position="10"/>
        <end position="139"/>
    </location>
</feature>
<comment type="subcellular location">
    <subcellularLocation>
        <location evidence="1">Cell membrane</location>
        <topology evidence="1">Multi-pass membrane protein</topology>
    </subcellularLocation>
</comment>
<evidence type="ECO:0000256" key="2">
    <source>
        <dbReference type="ARBA" id="ARBA00007362"/>
    </source>
</evidence>
<dbReference type="RefSeq" id="WP_066232829.1">
    <property type="nucleotide sequence ID" value="NZ_JARTFQ010000005.1"/>
</dbReference>
<feature type="transmembrane region" description="Helical" evidence="7">
    <location>
        <begin position="35"/>
        <end position="55"/>
    </location>
</feature>
<evidence type="ECO:0000313" key="10">
    <source>
        <dbReference type="Proteomes" id="UP001342826"/>
    </source>
</evidence>
<feature type="transmembrane region" description="Helical" evidence="7">
    <location>
        <begin position="276"/>
        <end position="295"/>
    </location>
</feature>
<dbReference type="PANTHER" id="PTHR32322:SF18">
    <property type="entry name" value="S-ADENOSYLMETHIONINE_S-ADENOSYLHOMOCYSTEINE TRANSPORTER"/>
    <property type="match status" value="1"/>
</dbReference>
<evidence type="ECO:0000259" key="8">
    <source>
        <dbReference type="Pfam" id="PF00892"/>
    </source>
</evidence>
<evidence type="ECO:0000256" key="4">
    <source>
        <dbReference type="ARBA" id="ARBA00022692"/>
    </source>
</evidence>
<feature type="domain" description="EamA" evidence="8">
    <location>
        <begin position="151"/>
        <end position="286"/>
    </location>
</feature>
<dbReference type="PANTHER" id="PTHR32322">
    <property type="entry name" value="INNER MEMBRANE TRANSPORTER"/>
    <property type="match status" value="1"/>
</dbReference>
<dbReference type="SUPFAM" id="SSF103481">
    <property type="entry name" value="Multidrug resistance efflux transporter EmrE"/>
    <property type="match status" value="2"/>
</dbReference>
<dbReference type="GeneID" id="301142266"/>
<feature type="transmembrane region" description="Helical" evidence="7">
    <location>
        <begin position="154"/>
        <end position="170"/>
    </location>
</feature>
<keyword evidence="5 7" id="KW-1133">Transmembrane helix</keyword>
<feature type="transmembrane region" description="Helical" evidence="7">
    <location>
        <begin position="97"/>
        <end position="116"/>
    </location>
</feature>
<evidence type="ECO:0000256" key="5">
    <source>
        <dbReference type="ARBA" id="ARBA00022989"/>
    </source>
</evidence>
<dbReference type="EMBL" id="JARTFS010000005">
    <property type="protein sequence ID" value="MED4400628.1"/>
    <property type="molecule type" value="Genomic_DNA"/>
</dbReference>
<feature type="transmembrane region" description="Helical" evidence="7">
    <location>
        <begin position="182"/>
        <end position="201"/>
    </location>
</feature>
<sequence>MNNRIVVYSLLTFVMLSWGLNVTALKVLVVDMAPITMNAFRVFVAGVGVLLMLWLTKSIRKLTLKEYGFLAFISLFNVVGHHLFLSVGLSNTTATNGGLILGLVPILTALVSIPILKTRLSFIKTVGIIVAFFGVSFVVLVGSTGTFSVSIGDAQVFISGFTQAISFALIKKASSKIDARLMTGWMMVIGSVIMFILSFIFEPEGLSTMATTDVKLWSVFFASALIATAFGHMTYNYAIQHIGPSESAVFINLNPLFALLGGVVFLGEGIYIEQGIGFILVVIGVLCGSGAVEHWRKQKKEVQLRPPA</sequence>
<keyword evidence="4 7" id="KW-0812">Transmembrane</keyword>
<gene>
    <name evidence="9" type="ORF">P9271_04705</name>
</gene>
<feature type="transmembrane region" description="Helical" evidence="7">
    <location>
        <begin position="128"/>
        <end position="148"/>
    </location>
</feature>
<keyword evidence="6 7" id="KW-0472">Membrane</keyword>
<dbReference type="Pfam" id="PF00892">
    <property type="entry name" value="EamA"/>
    <property type="match status" value="2"/>
</dbReference>
<dbReference type="InterPro" id="IPR037185">
    <property type="entry name" value="EmrE-like"/>
</dbReference>
<feature type="transmembrane region" description="Helical" evidence="7">
    <location>
        <begin position="67"/>
        <end position="85"/>
    </location>
</feature>
<evidence type="ECO:0000256" key="7">
    <source>
        <dbReference type="SAM" id="Phobius"/>
    </source>
</evidence>
<keyword evidence="10" id="KW-1185">Reference proteome</keyword>
<proteinExistence type="inferred from homology"/>
<feature type="transmembrane region" description="Helical" evidence="7">
    <location>
        <begin position="249"/>
        <end position="270"/>
    </location>
</feature>
<feature type="transmembrane region" description="Helical" evidence="7">
    <location>
        <begin position="7"/>
        <end position="29"/>
    </location>
</feature>
<organism evidence="9 10">
    <name type="scientific">Metabacillus fastidiosus</name>
    <dbReference type="NCBI Taxonomy" id="1458"/>
    <lineage>
        <taxon>Bacteria</taxon>
        <taxon>Bacillati</taxon>
        <taxon>Bacillota</taxon>
        <taxon>Bacilli</taxon>
        <taxon>Bacillales</taxon>
        <taxon>Bacillaceae</taxon>
        <taxon>Metabacillus</taxon>
    </lineage>
</organism>
<name>A0ABU6NU07_9BACI</name>
<dbReference type="InterPro" id="IPR000620">
    <property type="entry name" value="EamA_dom"/>
</dbReference>
<evidence type="ECO:0000256" key="1">
    <source>
        <dbReference type="ARBA" id="ARBA00004651"/>
    </source>
</evidence>
<evidence type="ECO:0000313" key="9">
    <source>
        <dbReference type="EMBL" id="MED4400628.1"/>
    </source>
</evidence>
<feature type="transmembrane region" description="Helical" evidence="7">
    <location>
        <begin position="216"/>
        <end position="237"/>
    </location>
</feature>
<reference evidence="9 10" key="1">
    <citation type="submission" date="2023-03" db="EMBL/GenBank/DDBJ databases">
        <title>Bacillus Genome Sequencing.</title>
        <authorList>
            <person name="Dunlap C."/>
        </authorList>
    </citation>
    <scope>NUCLEOTIDE SEQUENCE [LARGE SCALE GENOMIC DNA]</scope>
    <source>
        <strain evidence="9 10">NRS-1717</strain>
    </source>
</reference>
<keyword evidence="3" id="KW-1003">Cell membrane</keyword>
<comment type="similarity">
    <text evidence="2">Belongs to the EamA transporter family.</text>
</comment>
<protein>
    <submittedName>
        <fullName evidence="9">DMT family transporter</fullName>
    </submittedName>
</protein>
<comment type="caution">
    <text evidence="9">The sequence shown here is derived from an EMBL/GenBank/DDBJ whole genome shotgun (WGS) entry which is preliminary data.</text>
</comment>